<dbReference type="PROSITE" id="PS50103">
    <property type="entry name" value="ZF_C3H1"/>
    <property type="match status" value="4"/>
</dbReference>
<feature type="domain" description="C3H1-type" evidence="7">
    <location>
        <begin position="505"/>
        <end position="533"/>
    </location>
</feature>
<evidence type="ECO:0000256" key="1">
    <source>
        <dbReference type="ARBA" id="ARBA00022723"/>
    </source>
</evidence>
<dbReference type="GeneID" id="103338003"/>
<dbReference type="Gene3D" id="4.10.1000.10">
    <property type="entry name" value="Zinc finger, CCCH-type"/>
    <property type="match status" value="1"/>
</dbReference>
<keyword evidence="2 5" id="KW-0863">Zinc-finger</keyword>
<proteinExistence type="predicted"/>
<feature type="region of interest" description="Disordered" evidence="6">
    <location>
        <begin position="405"/>
        <end position="476"/>
    </location>
</feature>
<feature type="compositionally biased region" description="Polar residues" evidence="6">
    <location>
        <begin position="166"/>
        <end position="186"/>
    </location>
</feature>
<feature type="zinc finger region" description="C3H1-type" evidence="5">
    <location>
        <begin position="305"/>
        <end position="333"/>
    </location>
</feature>
<feature type="compositionally biased region" description="Polar residues" evidence="6">
    <location>
        <begin position="454"/>
        <end position="471"/>
    </location>
</feature>
<feature type="zinc finger region" description="C3H1-type" evidence="5">
    <location>
        <begin position="505"/>
        <end position="533"/>
    </location>
</feature>
<accession>A0ABM1LUV5</accession>
<evidence type="ECO:0000256" key="2">
    <source>
        <dbReference type="ARBA" id="ARBA00022771"/>
    </source>
</evidence>
<feature type="region of interest" description="Disordered" evidence="6">
    <location>
        <begin position="32"/>
        <end position="70"/>
    </location>
</feature>
<evidence type="ECO:0000256" key="5">
    <source>
        <dbReference type="PROSITE-ProRule" id="PRU00723"/>
    </source>
</evidence>
<evidence type="ECO:0000313" key="8">
    <source>
        <dbReference type="Proteomes" id="UP000694861"/>
    </source>
</evidence>
<feature type="region of interest" description="Disordered" evidence="6">
    <location>
        <begin position="264"/>
        <end position="303"/>
    </location>
</feature>
<gene>
    <name evidence="9" type="primary">LOC103338003</name>
</gene>
<dbReference type="SMART" id="SM00356">
    <property type="entry name" value="ZnF_C3H1"/>
    <property type="match status" value="4"/>
</dbReference>
<keyword evidence="8" id="KW-1185">Reference proteome</keyword>
<reference evidence="8" key="1">
    <citation type="journal article" date="2012" name="Nat. Commun.">
        <title>The genome of Prunus mume.</title>
        <authorList>
            <person name="Zhang Q."/>
            <person name="Chen W."/>
            <person name="Sun L."/>
            <person name="Zhao F."/>
            <person name="Huang B."/>
            <person name="Yang W."/>
            <person name="Tao Y."/>
            <person name="Wang J."/>
            <person name="Yuan Z."/>
            <person name="Fan G."/>
            <person name="Xing Z."/>
            <person name="Han C."/>
            <person name="Pan H."/>
            <person name="Zhong X."/>
            <person name="Shi W."/>
            <person name="Liang X."/>
            <person name="Du D."/>
            <person name="Sun F."/>
            <person name="Xu Z."/>
            <person name="Hao R."/>
            <person name="Lv T."/>
            <person name="Lv Y."/>
            <person name="Zheng Z."/>
            <person name="Sun M."/>
            <person name="Luo L."/>
            <person name="Cai M."/>
            <person name="Gao Y."/>
            <person name="Wang J."/>
            <person name="Yin Y."/>
            <person name="Xu X."/>
            <person name="Cheng T."/>
            <person name="Wang J."/>
        </authorList>
    </citation>
    <scope>NUCLEOTIDE SEQUENCE [LARGE SCALE GENOMIC DNA]</scope>
</reference>
<feature type="compositionally biased region" description="Polar residues" evidence="6">
    <location>
        <begin position="426"/>
        <end position="444"/>
    </location>
</feature>
<evidence type="ECO:0000256" key="3">
    <source>
        <dbReference type="ARBA" id="ARBA00022833"/>
    </source>
</evidence>
<dbReference type="InterPro" id="IPR000571">
    <property type="entry name" value="Znf_CCCH"/>
</dbReference>
<dbReference type="PANTHER" id="PTHR12506:SF20">
    <property type="entry name" value="ZINC FINGER CCCH DOMAIN-CONTAINING PROTEIN 67"/>
    <property type="match status" value="1"/>
</dbReference>
<feature type="domain" description="C3H1-type" evidence="7">
    <location>
        <begin position="377"/>
        <end position="405"/>
    </location>
</feature>
<feature type="domain" description="C3H1-type" evidence="7">
    <location>
        <begin position="551"/>
        <end position="579"/>
    </location>
</feature>
<keyword evidence="4" id="KW-0238">DNA-binding</keyword>
<feature type="compositionally biased region" description="Basic and acidic residues" evidence="6">
    <location>
        <begin position="289"/>
        <end position="298"/>
    </location>
</feature>
<feature type="zinc finger region" description="C3H1-type" evidence="5">
    <location>
        <begin position="377"/>
        <end position="405"/>
    </location>
</feature>
<keyword evidence="1 5" id="KW-0479">Metal-binding</keyword>
<dbReference type="Gene3D" id="2.30.30.1190">
    <property type="match status" value="1"/>
</dbReference>
<dbReference type="InterPro" id="IPR050974">
    <property type="entry name" value="Plant_ZF_CCCH"/>
</dbReference>
<protein>
    <submittedName>
        <fullName evidence="9">Zinc finger CCCH domain-containing protein 67-like isoform X1</fullName>
    </submittedName>
</protein>
<dbReference type="Proteomes" id="UP000694861">
    <property type="component" value="Linkage group LG7"/>
</dbReference>
<feature type="region of interest" description="Disordered" evidence="6">
    <location>
        <begin position="166"/>
        <end position="191"/>
    </location>
</feature>
<evidence type="ECO:0000256" key="6">
    <source>
        <dbReference type="SAM" id="MobiDB-lite"/>
    </source>
</evidence>
<evidence type="ECO:0000259" key="7">
    <source>
        <dbReference type="PROSITE" id="PS50103"/>
    </source>
</evidence>
<dbReference type="Pfam" id="PF00642">
    <property type="entry name" value="zf-CCCH"/>
    <property type="match status" value="4"/>
</dbReference>
<dbReference type="PANTHER" id="PTHR12506">
    <property type="entry name" value="PROTEIN PHOSPHATASE RELATED"/>
    <property type="match status" value="1"/>
</dbReference>
<keyword evidence="3 5" id="KW-0862">Zinc</keyword>
<feature type="domain" description="C3H1-type" evidence="7">
    <location>
        <begin position="305"/>
        <end position="333"/>
    </location>
</feature>
<name>A0ABM1LUV5_PRUMU</name>
<dbReference type="InterPro" id="IPR036855">
    <property type="entry name" value="Znf_CCCH_sf"/>
</dbReference>
<feature type="zinc finger region" description="C3H1-type" evidence="5">
    <location>
        <begin position="551"/>
        <end position="579"/>
    </location>
</feature>
<reference evidence="9" key="2">
    <citation type="submission" date="2025-08" db="UniProtKB">
        <authorList>
            <consortium name="RefSeq"/>
        </authorList>
    </citation>
    <scope>IDENTIFICATION</scope>
</reference>
<dbReference type="RefSeq" id="XP_016651182.1">
    <property type="nucleotide sequence ID" value="XM_016795696.1"/>
</dbReference>
<dbReference type="SUPFAM" id="SSF90229">
    <property type="entry name" value="CCCH zinc finger"/>
    <property type="match status" value="3"/>
</dbReference>
<sequence length="579" mass="63713">MLPAAAVAVRLLLPVSVSVYVLYKYWRSGRQTESWVPPSRGNNDDVPQNSGDNGVVPPNSVVRPKSGENDVVPSDGDLAIVEEILKNDHVFLNKIRTLDPAVLDKLLKIDPVALDALLRIDPAVLRDSAELNPAIIDAICELSEKEEGDEEADWSCSRPVTESSLVIGVPSNSGNNDVVPPNSGNNDVVPCPELSDRDLAILEEILKDDPVLLSEIRTHDPAVINELRKFDPAVLREMVLDSAEVDPTIIDAIRKLCLKRKEEDEQEAKGSCSGRETESENENGNETQSQERDEEISRSRHYPLRPEAPDCSYYLKTGTCKFRSNCKFNHPHTTTKNNQDYFWSGGRKDGRDGSFNPRSREPSAAPFVENFMGLPIRPGERDCPYYMRNLSCGYGLSCRFNHPDPTPAGESDPPSGYGNGGPASLQGASSSTAARWSAPRSLNNAPLIIPPSQGIPSRNTEHNGYQATETSMPAPPPYVMNHSVTETNAYEQYPQQQQVEELPLRPGQPVCIYFSATGDCKFKSNCKYHHPKNQTAMSPSCALNDKGLPLRPGQNICTQYSTYGICHSGPACQFDHPSL</sequence>
<evidence type="ECO:0000256" key="4">
    <source>
        <dbReference type="ARBA" id="ARBA00023125"/>
    </source>
</evidence>
<organism evidence="8 9">
    <name type="scientific">Prunus mume</name>
    <name type="common">Japanese apricot</name>
    <name type="synonym">Armeniaca mume</name>
    <dbReference type="NCBI Taxonomy" id="102107"/>
    <lineage>
        <taxon>Eukaryota</taxon>
        <taxon>Viridiplantae</taxon>
        <taxon>Streptophyta</taxon>
        <taxon>Embryophyta</taxon>
        <taxon>Tracheophyta</taxon>
        <taxon>Spermatophyta</taxon>
        <taxon>Magnoliopsida</taxon>
        <taxon>eudicotyledons</taxon>
        <taxon>Gunneridae</taxon>
        <taxon>Pentapetalae</taxon>
        <taxon>rosids</taxon>
        <taxon>fabids</taxon>
        <taxon>Rosales</taxon>
        <taxon>Rosaceae</taxon>
        <taxon>Amygdaloideae</taxon>
        <taxon>Amygdaleae</taxon>
        <taxon>Prunus</taxon>
    </lineage>
</organism>
<evidence type="ECO:0000313" key="9">
    <source>
        <dbReference type="RefSeq" id="XP_016651182.1"/>
    </source>
</evidence>
<feature type="region of interest" description="Disordered" evidence="6">
    <location>
        <begin position="337"/>
        <end position="363"/>
    </location>
</feature>